<keyword evidence="2" id="KW-1185">Reference proteome</keyword>
<dbReference type="Proteomes" id="UP000189545">
    <property type="component" value="Chromosome"/>
</dbReference>
<sequence length="138" mass="14463">MNKLIETSDLQSAFSARKALSGSRAISLLAALNIQRVITVSALLLLLAAVQVSTQSIADWYVFGLNVLEMTTPATPVLTEVSHVATDLNLDMGTGIVSGLGTGVNTGLVTDLDTGNFLTDIGIFTQKLIIGIIECALD</sequence>
<evidence type="ECO:0000313" key="2">
    <source>
        <dbReference type="Proteomes" id="UP000189545"/>
    </source>
</evidence>
<organism evidence="1 2">
    <name type="scientific">Shewanella psychrophila</name>
    <dbReference type="NCBI Taxonomy" id="225848"/>
    <lineage>
        <taxon>Bacteria</taxon>
        <taxon>Pseudomonadati</taxon>
        <taxon>Pseudomonadota</taxon>
        <taxon>Gammaproteobacteria</taxon>
        <taxon>Alteromonadales</taxon>
        <taxon>Shewanellaceae</taxon>
        <taxon>Shewanella</taxon>
    </lineage>
</organism>
<evidence type="ECO:0000313" key="1">
    <source>
        <dbReference type="EMBL" id="AQS39858.1"/>
    </source>
</evidence>
<dbReference type="OrthoDB" id="6267787at2"/>
<dbReference type="STRING" id="225848.Sps_04775"/>
<dbReference type="KEGG" id="spsw:Sps_04775"/>
<proteinExistence type="predicted"/>
<gene>
    <name evidence="1" type="ORF">Sps_04775</name>
</gene>
<dbReference type="EMBL" id="CP014782">
    <property type="protein sequence ID" value="AQS39858.1"/>
    <property type="molecule type" value="Genomic_DNA"/>
</dbReference>
<reference evidence="1 2" key="1">
    <citation type="submission" date="2016-03" db="EMBL/GenBank/DDBJ databases">
        <title>Complete genome sequence of Shewanella psychrophila WP2, a deep sea bacterium isolated from west Pacific sediment.</title>
        <authorList>
            <person name="Xu G."/>
            <person name="Jian H."/>
        </authorList>
    </citation>
    <scope>NUCLEOTIDE SEQUENCE [LARGE SCALE GENOMIC DNA]</scope>
    <source>
        <strain evidence="1 2">WP2</strain>
    </source>
</reference>
<dbReference type="RefSeq" id="WP_077754727.1">
    <property type="nucleotide sequence ID" value="NZ_CP014782.1"/>
</dbReference>
<dbReference type="AlphaFoldDB" id="A0A1S6HWS0"/>
<protein>
    <submittedName>
        <fullName evidence="1">Uncharacterized protein</fullName>
    </submittedName>
</protein>
<name>A0A1S6HWS0_9GAMM</name>
<accession>A0A1S6HWS0</accession>